<sequence length="105" mass="11997">MGVLQKACGHTIFREMLHFPEDERGDTQEQSKTPDQQTTQFGIFWPTHPAMGHCVHQSHISIYADQSEKVDAAVCVHLNTQVDDFTKEQTKRPVEIVGYVDSPEW</sequence>
<evidence type="ECO:0000313" key="3">
    <source>
        <dbReference type="Proteomes" id="UP000265040"/>
    </source>
</evidence>
<name>A0A7N5ZZX0_ANATE</name>
<reference evidence="2" key="3">
    <citation type="submission" date="2025-09" db="UniProtKB">
        <authorList>
            <consortium name="Ensembl"/>
        </authorList>
    </citation>
    <scope>IDENTIFICATION</scope>
</reference>
<feature type="region of interest" description="Disordered" evidence="1">
    <location>
        <begin position="18"/>
        <end position="37"/>
    </location>
</feature>
<dbReference type="AlphaFoldDB" id="A0A7N5ZZX0"/>
<evidence type="ECO:0000256" key="1">
    <source>
        <dbReference type="SAM" id="MobiDB-lite"/>
    </source>
</evidence>
<dbReference type="OrthoDB" id="8829812at2759"/>
<feature type="compositionally biased region" description="Basic and acidic residues" evidence="1">
    <location>
        <begin position="18"/>
        <end position="29"/>
    </location>
</feature>
<dbReference type="Proteomes" id="UP000265040">
    <property type="component" value="Chromosome 22"/>
</dbReference>
<accession>A0A7N5ZZX0</accession>
<protein>
    <submittedName>
        <fullName evidence="2">Uncharacterized protein</fullName>
    </submittedName>
</protein>
<keyword evidence="3" id="KW-1185">Reference proteome</keyword>
<organism evidence="2 3">
    <name type="scientific">Anabas testudineus</name>
    <name type="common">Climbing perch</name>
    <name type="synonym">Anthias testudineus</name>
    <dbReference type="NCBI Taxonomy" id="64144"/>
    <lineage>
        <taxon>Eukaryota</taxon>
        <taxon>Metazoa</taxon>
        <taxon>Chordata</taxon>
        <taxon>Craniata</taxon>
        <taxon>Vertebrata</taxon>
        <taxon>Euteleostomi</taxon>
        <taxon>Actinopterygii</taxon>
        <taxon>Neopterygii</taxon>
        <taxon>Teleostei</taxon>
        <taxon>Neoteleostei</taxon>
        <taxon>Acanthomorphata</taxon>
        <taxon>Anabantaria</taxon>
        <taxon>Anabantiformes</taxon>
        <taxon>Anabantoidei</taxon>
        <taxon>Anabantidae</taxon>
        <taxon>Anabas</taxon>
    </lineage>
</organism>
<reference evidence="2" key="1">
    <citation type="submission" date="2021-04" db="EMBL/GenBank/DDBJ databases">
        <authorList>
            <consortium name="Wellcome Sanger Institute Data Sharing"/>
        </authorList>
    </citation>
    <scope>NUCLEOTIDE SEQUENCE [LARGE SCALE GENOMIC DNA]</scope>
</reference>
<evidence type="ECO:0000313" key="2">
    <source>
        <dbReference type="Ensembl" id="ENSATEP00000041383.1"/>
    </source>
</evidence>
<dbReference type="Ensembl" id="ENSATET00000037736.1">
    <property type="protein sequence ID" value="ENSATEP00000041383.1"/>
    <property type="gene ID" value="ENSATEG00000028768.1"/>
</dbReference>
<dbReference type="GeneTree" id="ENSGT00990000204015"/>
<reference evidence="2" key="2">
    <citation type="submission" date="2025-08" db="UniProtKB">
        <authorList>
            <consortium name="Ensembl"/>
        </authorList>
    </citation>
    <scope>IDENTIFICATION</scope>
</reference>
<dbReference type="InParanoid" id="A0A7N5ZZX0"/>
<gene>
    <name evidence="2" type="primary">SUMO2</name>
</gene>
<proteinExistence type="predicted"/>